<proteinExistence type="predicted"/>
<evidence type="ECO:0000313" key="4">
    <source>
        <dbReference type="Proteomes" id="UP000030645"/>
    </source>
</evidence>
<dbReference type="Pfam" id="PF25821">
    <property type="entry name" value="DUF7950"/>
    <property type="match status" value="1"/>
</dbReference>
<feature type="compositionally biased region" description="Basic and acidic residues" evidence="1">
    <location>
        <begin position="67"/>
        <end position="85"/>
    </location>
</feature>
<dbReference type="EMBL" id="KE346255">
    <property type="protein sequence ID" value="EXC31364.1"/>
    <property type="molecule type" value="Genomic_DNA"/>
</dbReference>
<gene>
    <name evidence="3" type="ORF">L484_017645</name>
</gene>
<evidence type="ECO:0000313" key="3">
    <source>
        <dbReference type="EMBL" id="EXC31364.1"/>
    </source>
</evidence>
<feature type="domain" description="DUF7950" evidence="2">
    <location>
        <begin position="164"/>
        <end position="307"/>
    </location>
</feature>
<accession>W9S8F5</accession>
<organism evidence="3 4">
    <name type="scientific">Morus notabilis</name>
    <dbReference type="NCBI Taxonomy" id="981085"/>
    <lineage>
        <taxon>Eukaryota</taxon>
        <taxon>Viridiplantae</taxon>
        <taxon>Streptophyta</taxon>
        <taxon>Embryophyta</taxon>
        <taxon>Tracheophyta</taxon>
        <taxon>Spermatophyta</taxon>
        <taxon>Magnoliopsida</taxon>
        <taxon>eudicotyledons</taxon>
        <taxon>Gunneridae</taxon>
        <taxon>Pentapetalae</taxon>
        <taxon>rosids</taxon>
        <taxon>fabids</taxon>
        <taxon>Rosales</taxon>
        <taxon>Moraceae</taxon>
        <taxon>Moreae</taxon>
        <taxon>Morus</taxon>
    </lineage>
</organism>
<evidence type="ECO:0000259" key="2">
    <source>
        <dbReference type="Pfam" id="PF25821"/>
    </source>
</evidence>
<sequence length="310" mass="34581">MDGGDGWHMASCHQSSQKMIMNRVMTLRFRPIAPKPATGGAFPGGISPEKHRVLPPGKRVKRKYVRVRKDDNSPRRRNRSSEKNRNSGLGSTSKATATLQLMPEKSDGYGSPGGGSWSVIDRKVSEISVLESRDPPARTNGSDGAGEAPDRTVVGPSRSEKVLVESWVTVEFATDMCMDVRGLGCTDVERIKNLERDTCPGFVSDGFLSRVEWVNEAYRRMVAESNREVNGGGRWPEVVVWLVSKASDNNNYYYYTRCVQGAGFTCRARVQYMRNMKEKCWKIMPCDVWRLDCGGFAWRLDVNAALSLGL</sequence>
<feature type="region of interest" description="Disordered" evidence="1">
    <location>
        <begin position="36"/>
        <end position="94"/>
    </location>
</feature>
<dbReference type="STRING" id="981085.W9S8F5"/>
<dbReference type="PANTHER" id="PTHR33595:SF4">
    <property type="entry name" value="EMB|CAB62340.1"/>
    <property type="match status" value="1"/>
</dbReference>
<feature type="region of interest" description="Disordered" evidence="1">
    <location>
        <begin position="129"/>
        <end position="156"/>
    </location>
</feature>
<dbReference type="AlphaFoldDB" id="W9S8F5"/>
<dbReference type="Proteomes" id="UP000030645">
    <property type="component" value="Unassembled WGS sequence"/>
</dbReference>
<protein>
    <recommendedName>
        <fullName evidence="2">DUF7950 domain-containing protein</fullName>
    </recommendedName>
</protein>
<reference evidence="4" key="1">
    <citation type="submission" date="2013-01" db="EMBL/GenBank/DDBJ databases">
        <title>Draft Genome Sequence of a Mulberry Tree, Morus notabilis C.K. Schneid.</title>
        <authorList>
            <person name="He N."/>
            <person name="Zhao S."/>
        </authorList>
    </citation>
    <scope>NUCLEOTIDE SEQUENCE</scope>
</reference>
<dbReference type="KEGG" id="mnt:21400636"/>
<dbReference type="eggNOG" id="ENOG502S057">
    <property type="taxonomic scope" value="Eukaryota"/>
</dbReference>
<dbReference type="InterPro" id="IPR057710">
    <property type="entry name" value="DUF7950"/>
</dbReference>
<keyword evidence="4" id="KW-1185">Reference proteome</keyword>
<dbReference type="PANTHER" id="PTHR33595">
    <property type="entry name" value="VON WILLEBRAND FACTOR A DOMAIN PROTEIN"/>
    <property type="match status" value="1"/>
</dbReference>
<name>W9S8F5_9ROSA</name>
<evidence type="ECO:0000256" key="1">
    <source>
        <dbReference type="SAM" id="MobiDB-lite"/>
    </source>
</evidence>
<dbReference type="OrthoDB" id="1898295at2759"/>